<dbReference type="EMBL" id="JADBEO010000008">
    <property type="protein sequence ID" value="MDR4306100.1"/>
    <property type="molecule type" value="Genomic_DNA"/>
</dbReference>
<gene>
    <name evidence="3" type="ORF">IHQ68_05640</name>
</gene>
<feature type="domain" description="Extensin-like C-terminal" evidence="2">
    <location>
        <begin position="266"/>
        <end position="442"/>
    </location>
</feature>
<dbReference type="Pfam" id="PF06904">
    <property type="entry name" value="Extensin-like_C"/>
    <property type="match status" value="1"/>
</dbReference>
<feature type="compositionally biased region" description="Low complexity" evidence="1">
    <location>
        <begin position="76"/>
        <end position="93"/>
    </location>
</feature>
<organism evidence="3 4">
    <name type="scientific">Chelatococcus sambhunathii</name>
    <dbReference type="NCBI Taxonomy" id="363953"/>
    <lineage>
        <taxon>Bacteria</taxon>
        <taxon>Pseudomonadati</taxon>
        <taxon>Pseudomonadota</taxon>
        <taxon>Alphaproteobacteria</taxon>
        <taxon>Hyphomicrobiales</taxon>
        <taxon>Chelatococcaceae</taxon>
        <taxon>Chelatococcus</taxon>
    </lineage>
</organism>
<reference evidence="3" key="1">
    <citation type="submission" date="2020-10" db="EMBL/GenBank/DDBJ databases">
        <authorList>
            <person name="Abbas A."/>
            <person name="Razzaq R."/>
            <person name="Waqas M."/>
            <person name="Abbas N."/>
            <person name="Nielsen T.K."/>
            <person name="Hansen L.H."/>
            <person name="Hussain S."/>
            <person name="Shahid M."/>
        </authorList>
    </citation>
    <scope>NUCLEOTIDE SEQUENCE</scope>
    <source>
        <strain evidence="3">S14</strain>
    </source>
</reference>
<evidence type="ECO:0000313" key="3">
    <source>
        <dbReference type="EMBL" id="MDR4306100.1"/>
    </source>
</evidence>
<feature type="region of interest" description="Disordered" evidence="1">
    <location>
        <begin position="158"/>
        <end position="259"/>
    </location>
</feature>
<proteinExistence type="predicted"/>
<evidence type="ECO:0000259" key="2">
    <source>
        <dbReference type="Pfam" id="PF06904"/>
    </source>
</evidence>
<dbReference type="Proteomes" id="UP001181622">
    <property type="component" value="Unassembled WGS sequence"/>
</dbReference>
<dbReference type="InterPro" id="IPR009683">
    <property type="entry name" value="Extensin-like_C"/>
</dbReference>
<sequence>MATALCAAGLLSAGPSASAPRPQPLAALISPAAEPAQFRFPWEQRPKAKSRGRRATKSQRPRTRKPAAAKRDKARPAAPAPAAADPLDAALPPATGPLDVAPPRGATRREADGWALVAGQAPAPADPPRLSEDGPASAPAYVLALLARMRVGDQTTAAVRSAAVEPEVETPDRHIPLPPMRPPAQDEAPRVEGLAPEGEGLAPEGNNLTPEGQALAPEGVPLPPRRPGDASAGDLAALEPEAPQPPPGPTAPDIALPNVPHEEDADCRALADEGVADADRIPPIDGPGVCGGGPLVLLKSVKRPDGGEIRIHPAATLRCAMARELAAFVRDDVAGAAQASELQLKQVDIAGSFQCRGRNGAAGGKMSEHGRANAVDVSGFAFADGKSLGVFAPELPKPMTDRLKASACGRFSTVLGPGSDGHHETHLHLDLQPRRSKSKLCQWDEPEVARAKEDEDGDHDGDEAKTSKPSAEGETEPKAAGRNPEPGEAQKKPQAP</sequence>
<dbReference type="RefSeq" id="WP_309389667.1">
    <property type="nucleotide sequence ID" value="NZ_JADBEO010000008.1"/>
</dbReference>
<feature type="region of interest" description="Disordered" evidence="1">
    <location>
        <begin position="12"/>
        <end position="136"/>
    </location>
</feature>
<accession>A0ABU1DDF9</accession>
<evidence type="ECO:0000256" key="1">
    <source>
        <dbReference type="SAM" id="MobiDB-lite"/>
    </source>
</evidence>
<protein>
    <submittedName>
        <fullName evidence="3">Extensin family protein</fullName>
    </submittedName>
</protein>
<feature type="compositionally biased region" description="Basic residues" evidence="1">
    <location>
        <begin position="47"/>
        <end position="68"/>
    </location>
</feature>
<comment type="caution">
    <text evidence="3">The sequence shown here is derived from an EMBL/GenBank/DDBJ whole genome shotgun (WGS) entry which is preliminary data.</text>
</comment>
<feature type="region of interest" description="Disordered" evidence="1">
    <location>
        <begin position="439"/>
        <end position="496"/>
    </location>
</feature>
<name>A0ABU1DDF9_9HYPH</name>
<evidence type="ECO:0000313" key="4">
    <source>
        <dbReference type="Proteomes" id="UP001181622"/>
    </source>
</evidence>
<keyword evidence="4" id="KW-1185">Reference proteome</keyword>